<reference evidence="2 3" key="1">
    <citation type="submission" date="2020-08" db="EMBL/GenBank/DDBJ databases">
        <title>Sequencing the genomes of 1000 actinobacteria strains.</title>
        <authorList>
            <person name="Klenk H.-P."/>
        </authorList>
    </citation>
    <scope>NUCLEOTIDE SEQUENCE [LARGE SCALE GENOMIC DNA]</scope>
    <source>
        <strain evidence="2 3">DSM 45913</strain>
    </source>
</reference>
<proteinExistence type="predicted"/>
<accession>A0A7X0EYV0</accession>
<evidence type="ECO:0000256" key="1">
    <source>
        <dbReference type="SAM" id="MobiDB-lite"/>
    </source>
</evidence>
<dbReference type="RefSeq" id="WP_185084001.1">
    <property type="nucleotide sequence ID" value="NZ_JACHJB010000001.1"/>
</dbReference>
<feature type="region of interest" description="Disordered" evidence="1">
    <location>
        <begin position="1"/>
        <end position="20"/>
    </location>
</feature>
<protein>
    <submittedName>
        <fullName evidence="2">Uncharacterized protein</fullName>
    </submittedName>
</protein>
<dbReference type="EMBL" id="JACHJB010000001">
    <property type="protein sequence ID" value="MBB6346160.1"/>
    <property type="molecule type" value="Genomic_DNA"/>
</dbReference>
<name>A0A7X0EYV0_9ACTN</name>
<comment type="caution">
    <text evidence="2">The sequence shown here is derived from an EMBL/GenBank/DDBJ whole genome shotgun (WGS) entry which is preliminary data.</text>
</comment>
<keyword evidence="3" id="KW-1185">Reference proteome</keyword>
<organism evidence="2 3">
    <name type="scientific">Nonomuraea muscovyensis</name>
    <dbReference type="NCBI Taxonomy" id="1124761"/>
    <lineage>
        <taxon>Bacteria</taxon>
        <taxon>Bacillati</taxon>
        <taxon>Actinomycetota</taxon>
        <taxon>Actinomycetes</taxon>
        <taxon>Streptosporangiales</taxon>
        <taxon>Streptosporangiaceae</taxon>
        <taxon>Nonomuraea</taxon>
    </lineage>
</organism>
<evidence type="ECO:0000313" key="2">
    <source>
        <dbReference type="EMBL" id="MBB6346160.1"/>
    </source>
</evidence>
<evidence type="ECO:0000313" key="3">
    <source>
        <dbReference type="Proteomes" id="UP000583800"/>
    </source>
</evidence>
<dbReference type="Proteomes" id="UP000583800">
    <property type="component" value="Unassembled WGS sequence"/>
</dbReference>
<gene>
    <name evidence="2" type="ORF">FHU36_002669</name>
</gene>
<dbReference type="AlphaFoldDB" id="A0A7X0EYV0"/>
<sequence length="88" mass="9119">MVAADPSDTPPHALGSGRADGLEDALETLTRAYADAVAAITSAADPQAAFAGTARVGEVLRELDEDLATRRARLSAEVRMGLIQSAVR</sequence>